<dbReference type="RefSeq" id="WP_167941586.1">
    <property type="nucleotide sequence ID" value="NZ_JAATJA010000002.1"/>
</dbReference>
<accession>A0A846QK67</accession>
<evidence type="ECO:0000313" key="2">
    <source>
        <dbReference type="Proteomes" id="UP000580856"/>
    </source>
</evidence>
<gene>
    <name evidence="1" type="ORF">GGQ74_002204</name>
</gene>
<keyword evidence="2" id="KW-1185">Reference proteome</keyword>
<protein>
    <submittedName>
        <fullName evidence="1">Uncharacterized protein</fullName>
    </submittedName>
</protein>
<evidence type="ECO:0000313" key="1">
    <source>
        <dbReference type="EMBL" id="NJB68531.1"/>
    </source>
</evidence>
<dbReference type="AlphaFoldDB" id="A0A846QK67"/>
<name>A0A846QK67_9BACT</name>
<proteinExistence type="predicted"/>
<sequence>MVTATPIINAFTAGELSRHLDGRTDHEKYYSGCRRLENFITRPHGSVFRRPGTRFIAPARHADRRCRLLSFDFNATASQSYVIEMGDGYLRFFADGGMVLREDGTPCEIPAPWSAAQVDAVNTVQSADVLYLVHPEVCPHTLTRRGHDDWALEPMVFHAPGWNIDVLGPDGVASDGRQGNSMSLPEGTLFEGCWLVRCAGGEDGGEWFRYLGTRQLDALDAALAVTFRDTPDKDASDQIESIRKADGTVRGDFWRRESVSHTMPKAWKDGSWPSCIGFYEDRLVLAATPEKPLTLWLSRTGAYEDFRLNTSMYDSGVQGEPLDDDAIEITLSGSRVNPIRWVMDQEHLLVGTNASEIKVWSGTDGEGMTPSRCQRKRQSAHGSASLPAQLVSGTVLYVTRTRRKVRELLFDFSSNSYRAPELTLLAEHVTGPGIADMDYAREPDGVLWCVRDDGMLIGCTYLREENVRSWHRHPLGGGGRAESVAVIPGPQGDEVWLVVRRTVAGAERRYVERLDPAFVETAGDARDAFFVDSGLTYRGEARRVICGMEHLEGETVQVLADGCVLGERMVREGRVDLGREARVVHMGLGYASVLQPMRLEMGSAGGTSQTRRKRIMGVTLRVLDSVGGSVCVGDDRPGAYEAILPHHSGERAGHAPRLDSGDRLVRLSGGFDRDGIFTVRQDEPLPMTVICCVPEVVGE</sequence>
<dbReference type="EMBL" id="JAATJA010000002">
    <property type="protein sequence ID" value="NJB68531.1"/>
    <property type="molecule type" value="Genomic_DNA"/>
</dbReference>
<reference evidence="1 2" key="1">
    <citation type="submission" date="2020-03" db="EMBL/GenBank/DDBJ databases">
        <title>Genomic Encyclopedia of Type Strains, Phase IV (KMG-IV): sequencing the most valuable type-strain genomes for metagenomic binning, comparative biology and taxonomic classification.</title>
        <authorList>
            <person name="Goeker M."/>
        </authorList>
    </citation>
    <scope>NUCLEOTIDE SEQUENCE [LARGE SCALE GENOMIC DNA]</scope>
    <source>
        <strain evidence="1 2">DSM 24233</strain>
    </source>
</reference>
<organism evidence="1 2">
    <name type="scientific">Desulfobaculum xiamenense</name>
    <dbReference type="NCBI Taxonomy" id="995050"/>
    <lineage>
        <taxon>Bacteria</taxon>
        <taxon>Pseudomonadati</taxon>
        <taxon>Thermodesulfobacteriota</taxon>
        <taxon>Desulfovibrionia</taxon>
        <taxon>Desulfovibrionales</taxon>
        <taxon>Desulfovibrionaceae</taxon>
        <taxon>Desulfobaculum</taxon>
    </lineage>
</organism>
<dbReference type="Proteomes" id="UP000580856">
    <property type="component" value="Unassembled WGS sequence"/>
</dbReference>
<comment type="caution">
    <text evidence="1">The sequence shown here is derived from an EMBL/GenBank/DDBJ whole genome shotgun (WGS) entry which is preliminary data.</text>
</comment>